<dbReference type="EMBL" id="AP012342">
    <property type="protein sequence ID" value="BAM05884.1"/>
    <property type="molecule type" value="Genomic_DNA"/>
</dbReference>
<feature type="region of interest" description="Disordered" evidence="1">
    <location>
        <begin position="258"/>
        <end position="279"/>
    </location>
</feature>
<feature type="compositionally biased region" description="Basic and acidic residues" evidence="1">
    <location>
        <begin position="269"/>
        <end position="279"/>
    </location>
</feature>
<dbReference type="PANTHER" id="PTHR11102:SF160">
    <property type="entry name" value="ERAD-ASSOCIATED E3 UBIQUITIN-PROTEIN LIGASE COMPONENT HRD3"/>
    <property type="match status" value="1"/>
</dbReference>
<dbReference type="STRING" id="1162668.LFE_0156"/>
<dbReference type="InterPro" id="IPR050767">
    <property type="entry name" value="Sel1_AlgK"/>
</dbReference>
<gene>
    <name evidence="4" type="ordered locus">LFE_0156</name>
</gene>
<evidence type="ECO:0000259" key="3">
    <source>
        <dbReference type="Pfam" id="PF00656"/>
    </source>
</evidence>
<name>I0IKT5_LEPFC</name>
<dbReference type="eggNOG" id="COG0790">
    <property type="taxonomic scope" value="Bacteria"/>
</dbReference>
<feature type="signal peptide" evidence="2">
    <location>
        <begin position="1"/>
        <end position="27"/>
    </location>
</feature>
<dbReference type="InterPro" id="IPR029030">
    <property type="entry name" value="Caspase-like_dom_sf"/>
</dbReference>
<dbReference type="HOGENOM" id="CLU_514623_0_0_0"/>
<accession>I0IKT5</accession>
<keyword evidence="2" id="KW-0732">Signal</keyword>
<feature type="region of interest" description="Disordered" evidence="1">
    <location>
        <begin position="507"/>
        <end position="529"/>
    </location>
</feature>
<dbReference type="SUPFAM" id="SSF81901">
    <property type="entry name" value="HCP-like"/>
    <property type="match status" value="1"/>
</dbReference>
<dbReference type="KEGG" id="lfc:LFE_0156"/>
<feature type="chain" id="PRO_5003629319" description="Peptidase C14 caspase domain-containing protein" evidence="2">
    <location>
        <begin position="28"/>
        <end position="529"/>
    </location>
</feature>
<sequence length="529" mass="58761">MERFFRPMITIFLVSATLCGSSPPVSMAEGIHSEATSPHTSPKEQYRMAMEYEKGTFGPPDLRMAIYWLFRSARSGYAPAEAELGFLFDRGKGVSRDSAQSAHWYFLAAQKGNPRAETNLAWDYEHGSGVSKDPGQAFSWYKKAAEKGYPRAENNLGTLYSKGLGVSKNDRKAFSWYRKAARQNYAIAQTNLGIIYSNGMGVQKDHDKSLYWLRRAADLGNRKAQEMLGETIAPEAFSPFVSSIHEKPEPIDHKPKVVLANSPETNPPDVDHPPLTEQEHPDDFALVIGVENYPDGLPSAEFALNDARSVFRMMLSLGIPADHIRQLSEGTATRSRIRSALGWIHRNANRNSTIWVYYSGHGTEDPKGDPYLVPFDSDPSDIDHTAYSMKELFRSLALMKSRRIVVALDSCFSGAGARSIMPEGLRPLKVTRRSGLLDSHGGNEHFAFFSASGADQEAGVFRKARHGLFTYYFLRGMEGGAARGGHITVSELALYLKKHVSRMASLQNRDQTPALTPLPTGAKSDFRLR</sequence>
<dbReference type="Proteomes" id="UP000007382">
    <property type="component" value="Chromosome"/>
</dbReference>
<dbReference type="SMART" id="SM00671">
    <property type="entry name" value="SEL1"/>
    <property type="match status" value="5"/>
</dbReference>
<dbReference type="GO" id="GO:0006508">
    <property type="term" value="P:proteolysis"/>
    <property type="evidence" value="ECO:0007669"/>
    <property type="project" value="InterPro"/>
</dbReference>
<evidence type="ECO:0000313" key="5">
    <source>
        <dbReference type="Proteomes" id="UP000007382"/>
    </source>
</evidence>
<keyword evidence="5" id="KW-1185">Reference proteome</keyword>
<dbReference type="Pfam" id="PF08238">
    <property type="entry name" value="Sel1"/>
    <property type="match status" value="5"/>
</dbReference>
<reference evidence="4 5" key="1">
    <citation type="journal article" date="2012" name="J. Bacteriol.">
        <title>Complete Genome Sequence of Leptospirillum ferrooxidans Strain C2-3, Isolated from a Fresh Volcanic Ash Deposit on the Island of Miyake, Japan.</title>
        <authorList>
            <person name="Fujimura R."/>
            <person name="Sato Y."/>
            <person name="Nishizawa T."/>
            <person name="Oshima K."/>
            <person name="Kim S.-W."/>
            <person name="Hattori M."/>
            <person name="Kamijo T."/>
            <person name="Ohta H."/>
        </authorList>
    </citation>
    <scope>NUCLEOTIDE SEQUENCE [LARGE SCALE GENOMIC DNA]</scope>
    <source>
        <strain evidence="4 5">C2-3</strain>
    </source>
</reference>
<dbReference type="GO" id="GO:0004197">
    <property type="term" value="F:cysteine-type endopeptidase activity"/>
    <property type="evidence" value="ECO:0007669"/>
    <property type="project" value="InterPro"/>
</dbReference>
<evidence type="ECO:0000256" key="1">
    <source>
        <dbReference type="SAM" id="MobiDB-lite"/>
    </source>
</evidence>
<organism evidence="4 5">
    <name type="scientific">Leptospirillum ferrooxidans (strain C2-3)</name>
    <dbReference type="NCBI Taxonomy" id="1162668"/>
    <lineage>
        <taxon>Bacteria</taxon>
        <taxon>Pseudomonadati</taxon>
        <taxon>Nitrospirota</taxon>
        <taxon>Nitrospiria</taxon>
        <taxon>Nitrospirales</taxon>
        <taxon>Nitrospiraceae</taxon>
        <taxon>Leptospirillum</taxon>
    </lineage>
</organism>
<dbReference type="eggNOG" id="COG4249">
    <property type="taxonomic scope" value="Bacteria"/>
</dbReference>
<dbReference type="SUPFAM" id="SSF52129">
    <property type="entry name" value="Caspase-like"/>
    <property type="match status" value="1"/>
</dbReference>
<dbReference type="PANTHER" id="PTHR11102">
    <property type="entry name" value="SEL-1-LIKE PROTEIN"/>
    <property type="match status" value="1"/>
</dbReference>
<dbReference type="InterPro" id="IPR006597">
    <property type="entry name" value="Sel1-like"/>
</dbReference>
<dbReference type="Gene3D" id="3.40.50.1460">
    <property type="match status" value="1"/>
</dbReference>
<dbReference type="InterPro" id="IPR011600">
    <property type="entry name" value="Pept_C14_caspase"/>
</dbReference>
<dbReference type="InterPro" id="IPR011990">
    <property type="entry name" value="TPR-like_helical_dom_sf"/>
</dbReference>
<dbReference type="PATRIC" id="fig|1162668.3.peg.182"/>
<protein>
    <recommendedName>
        <fullName evidence="3">Peptidase C14 caspase domain-containing protein</fullName>
    </recommendedName>
</protein>
<dbReference type="AlphaFoldDB" id="I0IKT5"/>
<reference evidence="5" key="2">
    <citation type="submission" date="2012-03" db="EMBL/GenBank/DDBJ databases">
        <title>The complete genome sequence of the pioneer microbe on fresh volcanic deposit, Leptospirillum ferrooxidans strain C2-3.</title>
        <authorList>
            <person name="Fujimura R."/>
            <person name="Sato Y."/>
            <person name="Nishizawa T."/>
            <person name="Nanba K."/>
            <person name="Oshima K."/>
            <person name="Hattori M."/>
            <person name="Kamijo T."/>
            <person name="Ohta H."/>
        </authorList>
    </citation>
    <scope>NUCLEOTIDE SEQUENCE [LARGE SCALE GENOMIC DNA]</scope>
    <source>
        <strain evidence="5">C2-3</strain>
    </source>
</reference>
<dbReference type="Gene3D" id="1.25.40.10">
    <property type="entry name" value="Tetratricopeptide repeat domain"/>
    <property type="match status" value="1"/>
</dbReference>
<evidence type="ECO:0000313" key="4">
    <source>
        <dbReference type="EMBL" id="BAM05884.1"/>
    </source>
</evidence>
<proteinExistence type="predicted"/>
<feature type="domain" description="Peptidase C14 caspase" evidence="3">
    <location>
        <begin position="284"/>
        <end position="516"/>
    </location>
</feature>
<dbReference type="Pfam" id="PF00656">
    <property type="entry name" value="Peptidase_C14"/>
    <property type="match status" value="1"/>
</dbReference>
<evidence type="ECO:0000256" key="2">
    <source>
        <dbReference type="SAM" id="SignalP"/>
    </source>
</evidence>